<keyword evidence="1" id="KW-0175">Coiled coil</keyword>
<reference evidence="3" key="1">
    <citation type="journal article" date="2021" name="Proc. Natl. Acad. Sci. U.S.A.">
        <title>A Catalog of Tens of Thousands of Viruses from Human Metagenomes Reveals Hidden Associations with Chronic Diseases.</title>
        <authorList>
            <person name="Tisza M.J."/>
            <person name="Buck C.B."/>
        </authorList>
    </citation>
    <scope>NUCLEOTIDE SEQUENCE</scope>
    <source>
        <strain evidence="3">Ct25F5</strain>
    </source>
</reference>
<protein>
    <submittedName>
        <fullName evidence="3">Minor capsid protein</fullName>
    </submittedName>
</protein>
<evidence type="ECO:0000256" key="1">
    <source>
        <dbReference type="SAM" id="Coils"/>
    </source>
</evidence>
<evidence type="ECO:0000259" key="2">
    <source>
        <dbReference type="Pfam" id="PF04233"/>
    </source>
</evidence>
<accession>A0A8S5LT47</accession>
<feature type="domain" description="Phage head morphogenesis" evidence="2">
    <location>
        <begin position="163"/>
        <end position="280"/>
    </location>
</feature>
<dbReference type="EMBL" id="BK014731">
    <property type="protein sequence ID" value="DAD73172.1"/>
    <property type="molecule type" value="Genomic_DNA"/>
</dbReference>
<proteinExistence type="predicted"/>
<dbReference type="Pfam" id="PF04233">
    <property type="entry name" value="Phage_Mu_F"/>
    <property type="match status" value="1"/>
</dbReference>
<name>A0A8S5LT47_9CAUD</name>
<evidence type="ECO:0000313" key="3">
    <source>
        <dbReference type="EMBL" id="DAD73172.1"/>
    </source>
</evidence>
<organism evidence="3">
    <name type="scientific">Myoviridae sp. ct25F5</name>
    <dbReference type="NCBI Taxonomy" id="2826604"/>
    <lineage>
        <taxon>Viruses</taxon>
        <taxon>Duplodnaviria</taxon>
        <taxon>Heunggongvirae</taxon>
        <taxon>Uroviricota</taxon>
        <taxon>Caudoviricetes</taxon>
    </lineage>
</organism>
<dbReference type="InterPro" id="IPR006528">
    <property type="entry name" value="Phage_head_morphogenesis_dom"/>
</dbReference>
<sequence>MNRWEKEVLESLLGSEEEALKELERQYARALADINQKVKLFQADIDLLDQALSQDGLDDATKALLQSRKRSKVYQQQYQQALQGQVGSILDKMHGDNYATIDKYLHGCYETGYIGTMYDIAKQGIPVIVPIDQAAVIKAILTDSKVSGGLYNRLGVDVGKLKKTITQEISRGIATGMGYGDIARNIRNVSGAPMSRTKTIARTEGHRIQQTSAVNAQQKAKAKGADVLKQWDAALDGRTRDSHRQVDGEIKELDEKFSNGLMFPGDPNGGAAEVVNCRCTSNTRARWALGEEELQTLKERAEYFGLDKTENFKEFEEKYLKAAKTLENDGKSGIIKLSDILFGKSIGAKAKNYEVMDLDTGEMFRFAEGTRLQDVEVFAGKGTKSILNIAGKYAKAYGGKPEDWQHVKGHGVLDTPDGYRNAEVHWMQCEGFGKHDFFVKKWED</sequence>
<feature type="coiled-coil region" evidence="1">
    <location>
        <begin position="6"/>
        <end position="40"/>
    </location>
</feature>